<protein>
    <submittedName>
        <fullName evidence="1">Uncharacterized protein z799R</fullName>
    </submittedName>
</protein>
<evidence type="ECO:0000313" key="1">
    <source>
        <dbReference type="EMBL" id="ABT16933.1"/>
    </source>
</evidence>
<keyword evidence="2" id="KW-1185">Reference proteome</keyword>
<dbReference type="RefSeq" id="YP_001427280.1">
    <property type="nucleotide sequence ID" value="NC_008724.1"/>
</dbReference>
<dbReference type="KEGG" id="vg:5470967"/>
<name>A7KA59_9PHYC</name>
<proteinExistence type="predicted"/>
<sequence>MRLHLVLVPRLQRLGHHEFFHRIFVVEDLPDLLPGVLDGGWSVFCEQNGVQTLLQDIPRDWGKVATNESETLDINLTLFVGIFELDCRVPLLRIQDVRVVNLLKLQVVRSFVLLCDLAREPLRNFKMVIDIVLVLTFGQLHLHHDGICITIHYYRPREQLQSTSSCNINHVATRRSHRCCNRNTWDEPLGCAKETVHRVHHDLVRTLAGIVQRLLEVISLLVRLCHQLLRVLPELCQVVEKSWDNTLGLLRIPKFANACLDLVVLHARDVGKLGLHHDCLRRHVVRANNGRIQTRKIECCDRFKVGTFLRLQHRRSLELPLGRPCLVVRDGIPHLPCLAK</sequence>
<accession>A7KA59</accession>
<dbReference type="OrthoDB" id="34179at10239"/>
<reference evidence="1 2" key="1">
    <citation type="submission" date="2006-09" db="EMBL/GenBank/DDBJ databases">
        <title>Sequence and annotation of the 288-kb ATCV-1 virus that infects an endosymbiotic Chlorella strain of the heliozoon Acanthocystis turfacea.</title>
        <authorList>
            <person name="Fitzgerald L.A."/>
            <person name="Graves M.V."/>
            <person name="Li X."/>
            <person name="Pfitzner A.J.P."/>
            <person name="Hartigan J."/>
            <person name="Van Etten J.L."/>
        </authorList>
    </citation>
    <scope>NUCLEOTIDE SEQUENCE [LARGE SCALE GENOMIC DNA]</scope>
    <source>
        <strain evidence="1 2">ATCV-1</strain>
    </source>
</reference>
<dbReference type="GeneID" id="5470967"/>
<gene>
    <name evidence="1" type="primary">z799R</name>
    <name evidence="1" type="ORF">ATCV1_z799R</name>
</gene>
<dbReference type="Proteomes" id="UP000202420">
    <property type="component" value="Segment"/>
</dbReference>
<dbReference type="EMBL" id="EF101928">
    <property type="protein sequence ID" value="ABT16933.1"/>
    <property type="molecule type" value="Genomic_DNA"/>
</dbReference>
<organism evidence="1 2">
    <name type="scientific">Chlorovirus heliozoae</name>
    <dbReference type="NCBI Taxonomy" id="322019"/>
    <lineage>
        <taxon>Viruses</taxon>
        <taxon>Varidnaviria</taxon>
        <taxon>Bamfordvirae</taxon>
        <taxon>Nucleocytoviricota</taxon>
        <taxon>Megaviricetes</taxon>
        <taxon>Algavirales</taxon>
        <taxon>Phycodnaviridae</taxon>
        <taxon>Chlorovirus</taxon>
    </lineage>
</organism>
<evidence type="ECO:0000313" key="2">
    <source>
        <dbReference type="Proteomes" id="UP000202420"/>
    </source>
</evidence>